<evidence type="ECO:0000313" key="2">
    <source>
        <dbReference type="EMBL" id="MBB4979404.1"/>
    </source>
</evidence>
<gene>
    <name evidence="2" type="ORF">GGE06_000292</name>
</gene>
<dbReference type="AlphaFoldDB" id="A0A7W7TU68"/>
<accession>A0A7W7TU68</accession>
<dbReference type="EMBL" id="JACHJY010000001">
    <property type="protein sequence ID" value="MBB4979404.1"/>
    <property type="molecule type" value="Genomic_DNA"/>
</dbReference>
<protein>
    <submittedName>
        <fullName evidence="2">Uncharacterized protein</fullName>
    </submittedName>
</protein>
<feature type="region of interest" description="Disordered" evidence="1">
    <location>
        <begin position="103"/>
        <end position="131"/>
    </location>
</feature>
<name>A0A7W7TU68_9ACTN</name>
<evidence type="ECO:0000313" key="3">
    <source>
        <dbReference type="Proteomes" id="UP000582643"/>
    </source>
</evidence>
<organism evidence="2 3">
    <name type="scientific">Streptomyces nymphaeiformis</name>
    <dbReference type="NCBI Taxonomy" id="2663842"/>
    <lineage>
        <taxon>Bacteria</taxon>
        <taxon>Bacillati</taxon>
        <taxon>Actinomycetota</taxon>
        <taxon>Actinomycetes</taxon>
        <taxon>Kitasatosporales</taxon>
        <taxon>Streptomycetaceae</taxon>
        <taxon>Streptomyces</taxon>
    </lineage>
</organism>
<comment type="caution">
    <text evidence="2">The sequence shown here is derived from an EMBL/GenBank/DDBJ whole genome shotgun (WGS) entry which is preliminary data.</text>
</comment>
<reference evidence="2 3" key="1">
    <citation type="submission" date="2020-08" db="EMBL/GenBank/DDBJ databases">
        <title>Genomic Encyclopedia of Type Strains, Phase III (KMG-III): the genomes of soil and plant-associated and newly described type strains.</title>
        <authorList>
            <person name="Whitman W."/>
        </authorList>
    </citation>
    <scope>NUCLEOTIDE SEQUENCE [LARGE SCALE GENOMIC DNA]</scope>
    <source>
        <strain evidence="2 3">SFB5A</strain>
    </source>
</reference>
<dbReference type="InterPro" id="IPR029068">
    <property type="entry name" value="Glyas_Bleomycin-R_OHBP_Dase"/>
</dbReference>
<keyword evidence="3" id="KW-1185">Reference proteome</keyword>
<dbReference type="Proteomes" id="UP000582643">
    <property type="component" value="Unassembled WGS sequence"/>
</dbReference>
<dbReference type="Gene3D" id="3.10.180.10">
    <property type="entry name" value="2,3-Dihydroxybiphenyl 1,2-Dioxygenase, domain 1"/>
    <property type="match status" value="1"/>
</dbReference>
<dbReference type="PANTHER" id="PTHR41294:SF1">
    <property type="entry name" value="CADMIUM-INDUCED PROTEIN CADI"/>
    <property type="match status" value="1"/>
</dbReference>
<dbReference type="PANTHER" id="PTHR41294">
    <property type="entry name" value="CADMIUM-INDUCED PROTEIN CADI"/>
    <property type="match status" value="1"/>
</dbReference>
<evidence type="ECO:0000256" key="1">
    <source>
        <dbReference type="SAM" id="MobiDB-lite"/>
    </source>
</evidence>
<sequence length="224" mass="22686">MGAEGDRDQAEAAGGRPNIASASTRPGDLVGHLAEGRALAAATGRFEDVGPAAFGENDTSCCYALQDEVWVTGPGKGPWEVYVGKAGAAPGAYRAPGRARHGGGLLPRLTSPWSARTERGPPPIPRAALGKARHTGQGLGFFDALLEFGDLVRDAVGVPGEQGGGAVAGPFGDPRGRGAVGETGRQAGVARSYTRLPVGELYSYSGSAASRAFPQAPGHQATVG</sequence>
<proteinExistence type="predicted"/>
<feature type="region of interest" description="Disordered" evidence="1">
    <location>
        <begin position="1"/>
        <end position="28"/>
    </location>
</feature>
<feature type="region of interest" description="Disordered" evidence="1">
    <location>
        <begin position="162"/>
        <end position="185"/>
    </location>
</feature>
<dbReference type="GO" id="GO:0046686">
    <property type="term" value="P:response to cadmium ion"/>
    <property type="evidence" value="ECO:0007669"/>
    <property type="project" value="TreeGrafter"/>
</dbReference>
<feature type="compositionally biased region" description="Basic and acidic residues" evidence="1">
    <location>
        <begin position="1"/>
        <end position="10"/>
    </location>
</feature>
<dbReference type="InterPro" id="IPR052393">
    <property type="entry name" value="Cadmium-induced_rsp"/>
</dbReference>
<dbReference type="RefSeq" id="WP_376773482.1">
    <property type="nucleotide sequence ID" value="NZ_JACHJY010000001.1"/>
</dbReference>